<evidence type="ECO:0000313" key="6">
    <source>
        <dbReference type="EMBL" id="OGK17361.1"/>
    </source>
</evidence>
<proteinExistence type="predicted"/>
<dbReference type="InterPro" id="IPR047967">
    <property type="entry name" value="PolX_PHP"/>
</dbReference>
<dbReference type="CDD" id="cd00141">
    <property type="entry name" value="NT_POLXc"/>
    <property type="match status" value="1"/>
</dbReference>
<dbReference type="PANTHER" id="PTHR36928">
    <property type="entry name" value="PHOSPHATASE YCDX-RELATED"/>
    <property type="match status" value="1"/>
</dbReference>
<comment type="caution">
    <text evidence="6">The sequence shown here is derived from an EMBL/GenBank/DDBJ whole genome shotgun (WGS) entry which is preliminary data.</text>
</comment>
<dbReference type="Gene3D" id="3.30.210.10">
    <property type="entry name" value="DNA polymerase, thumb domain"/>
    <property type="match status" value="1"/>
</dbReference>
<name>A0A1F7GEH8_9BACT</name>
<dbReference type="Gene3D" id="1.10.150.110">
    <property type="entry name" value="DNA polymerase beta, N-terminal domain-like"/>
    <property type="match status" value="1"/>
</dbReference>
<dbReference type="InterPro" id="IPR016195">
    <property type="entry name" value="Pol/histidinol_Pase-like"/>
</dbReference>
<feature type="domain" description="Polymerase/histidinol phosphatase N-terminal" evidence="4">
    <location>
        <begin position="382"/>
        <end position="468"/>
    </location>
</feature>
<dbReference type="GO" id="GO:0003677">
    <property type="term" value="F:DNA binding"/>
    <property type="evidence" value="ECO:0007669"/>
    <property type="project" value="InterPro"/>
</dbReference>
<dbReference type="GO" id="GO:0003887">
    <property type="term" value="F:DNA-directed DNA polymerase activity"/>
    <property type="evidence" value="ECO:0007669"/>
    <property type="project" value="InterPro"/>
</dbReference>
<dbReference type="Proteomes" id="UP000177208">
    <property type="component" value="Unassembled WGS sequence"/>
</dbReference>
<dbReference type="InterPro" id="IPR050243">
    <property type="entry name" value="PHP_phosphatase"/>
</dbReference>
<dbReference type="SMART" id="SM00483">
    <property type="entry name" value="POLXc"/>
    <property type="match status" value="1"/>
</dbReference>
<dbReference type="InterPro" id="IPR004013">
    <property type="entry name" value="PHP_dom"/>
</dbReference>
<dbReference type="SMART" id="SM00481">
    <property type="entry name" value="POLIIIAc"/>
    <property type="match status" value="1"/>
</dbReference>
<dbReference type="SUPFAM" id="SSF47802">
    <property type="entry name" value="DNA polymerase beta, N-terminal domain-like"/>
    <property type="match status" value="1"/>
</dbReference>
<dbReference type="Gene3D" id="3.30.460.10">
    <property type="entry name" value="Beta Polymerase, domain 2"/>
    <property type="match status" value="1"/>
</dbReference>
<feature type="compositionally biased region" description="Polar residues" evidence="3">
    <location>
        <begin position="308"/>
        <end position="317"/>
    </location>
</feature>
<evidence type="ECO:0000256" key="2">
    <source>
        <dbReference type="ARBA" id="ARBA00022695"/>
    </source>
</evidence>
<sequence length="623" mass="71295">MYKLENYSNKEITHLLRSIAAVHQLKGKNRFRTIAYENAADAVEHLSREIKDVWEEGKIYQVPGIGEIIGSSLNELFKQGRSKHFDSILAQVPTPVFELMKVRSIGPKRAYKLVTILGLDHSDNIFTDLKKAGEEGKIAEIENFGKKSEQEIIAAINLYRQRSAKADRMPIPYAKRIADEVINYLKNHPQVMRVDALGSLRRWEATIGDVDLAVQVKREKLNGKSYKNIIDYFIKYPKKIKVENAGENKASIIVSPNIRIDLRIQEEAGYGSMLQYFTGSKAHNIKLREHALAEGFSLNEYGLKKIRSPSTSLRTSPKSPPQRKGGDPRNNSQIMEFSNEHRLYEFVDLQYIPPEIREGTNEIELAQKNQIPKLVEVADIKGDLHVHSSYNLQPSHDLGENTYEEMLKKAKELKYQYLGFAEHNPKTSGLNEKEIIEIMKKRYLEIEKIRDAEIKVKCFIGLEADILPDGSLALPEKAIDYVDYLVVSVHSAFNLNVKAMTERVLKALEYPKVKALGHPTGRLLGKREGFELDWERIFNFCARKNIALEINSWPQRLDLPDTLAREGLRHEVKYIINTDAHATQEMEGMRYGVSVARRGWCGRSDIINTLNYSAFKKWLNNKS</sequence>
<dbReference type="InterPro" id="IPR037160">
    <property type="entry name" value="DNA_Pol_thumb_sf"/>
</dbReference>
<evidence type="ECO:0000256" key="3">
    <source>
        <dbReference type="SAM" id="MobiDB-lite"/>
    </source>
</evidence>
<dbReference type="Gene3D" id="3.20.20.140">
    <property type="entry name" value="Metal-dependent hydrolases"/>
    <property type="match status" value="1"/>
</dbReference>
<dbReference type="InterPro" id="IPR010996">
    <property type="entry name" value="HHH_MUS81"/>
</dbReference>
<evidence type="ECO:0008006" key="8">
    <source>
        <dbReference type="Google" id="ProtNLM"/>
    </source>
</evidence>
<dbReference type="GO" id="GO:0042578">
    <property type="term" value="F:phosphoric ester hydrolase activity"/>
    <property type="evidence" value="ECO:0007669"/>
    <property type="project" value="TreeGrafter"/>
</dbReference>
<evidence type="ECO:0000259" key="5">
    <source>
        <dbReference type="SMART" id="SM00483"/>
    </source>
</evidence>
<dbReference type="Pfam" id="PF02811">
    <property type="entry name" value="PHP"/>
    <property type="match status" value="1"/>
</dbReference>
<dbReference type="InterPro" id="IPR022311">
    <property type="entry name" value="PolX-like"/>
</dbReference>
<dbReference type="AlphaFoldDB" id="A0A1F7GEH8"/>
<feature type="domain" description="DNA-directed DNA polymerase X" evidence="5">
    <location>
        <begin position="7"/>
        <end position="358"/>
    </location>
</feature>
<dbReference type="Pfam" id="PF14791">
    <property type="entry name" value="DNA_pol_B_thumb"/>
    <property type="match status" value="1"/>
</dbReference>
<dbReference type="SUPFAM" id="SSF81301">
    <property type="entry name" value="Nucleotidyltransferase"/>
    <property type="match status" value="1"/>
</dbReference>
<reference evidence="6 7" key="1">
    <citation type="journal article" date="2016" name="Nat. Commun.">
        <title>Thousands of microbial genomes shed light on interconnected biogeochemical processes in an aquifer system.</title>
        <authorList>
            <person name="Anantharaman K."/>
            <person name="Brown C.T."/>
            <person name="Hug L.A."/>
            <person name="Sharon I."/>
            <person name="Castelle C.J."/>
            <person name="Probst A.J."/>
            <person name="Thomas B.C."/>
            <person name="Singh A."/>
            <person name="Wilkins M.J."/>
            <person name="Karaoz U."/>
            <person name="Brodie E.L."/>
            <person name="Williams K.H."/>
            <person name="Hubbard S.S."/>
            <person name="Banfield J.F."/>
        </authorList>
    </citation>
    <scope>NUCLEOTIDE SEQUENCE [LARGE SCALE GENOMIC DNA]</scope>
</reference>
<dbReference type="InterPro" id="IPR043519">
    <property type="entry name" value="NT_sf"/>
</dbReference>
<dbReference type="InterPro" id="IPR027421">
    <property type="entry name" value="DNA_pol_lamdba_lyase_dom_sf"/>
</dbReference>
<dbReference type="Gene3D" id="1.10.150.20">
    <property type="entry name" value="5' to 3' exonuclease, C-terminal subdomain"/>
    <property type="match status" value="1"/>
</dbReference>
<dbReference type="PIRSF" id="PIRSF005047">
    <property type="entry name" value="UCP005047_YshC"/>
    <property type="match status" value="1"/>
</dbReference>
<dbReference type="InterPro" id="IPR029398">
    <property type="entry name" value="PolB_thumb"/>
</dbReference>
<dbReference type="GO" id="GO:0005829">
    <property type="term" value="C:cytosol"/>
    <property type="evidence" value="ECO:0007669"/>
    <property type="project" value="TreeGrafter"/>
</dbReference>
<dbReference type="GO" id="GO:0008270">
    <property type="term" value="F:zinc ion binding"/>
    <property type="evidence" value="ECO:0007669"/>
    <property type="project" value="TreeGrafter"/>
</dbReference>
<keyword evidence="2" id="KW-0548">Nucleotidyltransferase</keyword>
<dbReference type="EMBL" id="MFZG01000009">
    <property type="protein sequence ID" value="OGK17361.1"/>
    <property type="molecule type" value="Genomic_DNA"/>
</dbReference>
<dbReference type="Pfam" id="PF14716">
    <property type="entry name" value="HHH_8"/>
    <property type="match status" value="1"/>
</dbReference>
<dbReference type="InterPro" id="IPR002054">
    <property type="entry name" value="DNA-dir_DNA_pol_X"/>
</dbReference>
<feature type="region of interest" description="Disordered" evidence="3">
    <location>
        <begin position="307"/>
        <end position="332"/>
    </location>
</feature>
<evidence type="ECO:0000313" key="7">
    <source>
        <dbReference type="Proteomes" id="UP000177208"/>
    </source>
</evidence>
<dbReference type="PANTHER" id="PTHR36928:SF1">
    <property type="entry name" value="PHOSPHATASE YCDX-RELATED"/>
    <property type="match status" value="1"/>
</dbReference>
<keyword evidence="1" id="KW-0808">Transferase</keyword>
<dbReference type="InterPro" id="IPR003141">
    <property type="entry name" value="Pol/His_phosphatase_N"/>
</dbReference>
<evidence type="ECO:0000259" key="4">
    <source>
        <dbReference type="SMART" id="SM00481"/>
    </source>
</evidence>
<gene>
    <name evidence="6" type="ORF">A2774_04155</name>
</gene>
<dbReference type="CDD" id="cd07436">
    <property type="entry name" value="PHP_PolX"/>
    <property type="match status" value="1"/>
</dbReference>
<organism evidence="6 7">
    <name type="scientific">Candidatus Roizmanbacteria bacterium RIFCSPHIGHO2_01_FULL_39_12c</name>
    <dbReference type="NCBI Taxonomy" id="1802031"/>
    <lineage>
        <taxon>Bacteria</taxon>
        <taxon>Candidatus Roizmaniibacteriota</taxon>
    </lineage>
</organism>
<accession>A0A1F7GEH8</accession>
<evidence type="ECO:0000256" key="1">
    <source>
        <dbReference type="ARBA" id="ARBA00022679"/>
    </source>
</evidence>
<dbReference type="SUPFAM" id="SSF89550">
    <property type="entry name" value="PHP domain-like"/>
    <property type="match status" value="1"/>
</dbReference>
<protein>
    <recommendedName>
        <fullName evidence="8">DNA-directed DNA polymerase</fullName>
    </recommendedName>
</protein>